<organism evidence="2 3">
    <name type="scientific">Blumeria graminis f. sp. tritici</name>
    <dbReference type="NCBI Taxonomy" id="62690"/>
    <lineage>
        <taxon>Eukaryota</taxon>
        <taxon>Fungi</taxon>
        <taxon>Dikarya</taxon>
        <taxon>Ascomycota</taxon>
        <taxon>Pezizomycotina</taxon>
        <taxon>Leotiomycetes</taxon>
        <taxon>Erysiphales</taxon>
        <taxon>Erysiphaceae</taxon>
        <taxon>Blumeria</taxon>
    </lineage>
</organism>
<keyword evidence="3" id="KW-1185">Reference proteome</keyword>
<evidence type="ECO:0000313" key="3">
    <source>
        <dbReference type="Proteomes" id="UP000324639"/>
    </source>
</evidence>
<protein>
    <submittedName>
        <fullName evidence="2">Bgt_avrF2_15</fullName>
    </submittedName>
</protein>
<feature type="signal peptide" evidence="1">
    <location>
        <begin position="1"/>
        <end position="21"/>
    </location>
</feature>
<dbReference type="EMBL" id="LR026991">
    <property type="protein sequence ID" value="VDB91355.1"/>
    <property type="molecule type" value="Genomic_DNA"/>
</dbReference>
<dbReference type="Proteomes" id="UP000324639">
    <property type="component" value="Chromosome Bgt_-08"/>
</dbReference>
<evidence type="ECO:0000313" key="2">
    <source>
        <dbReference type="EMBL" id="VDB91355.1"/>
    </source>
</evidence>
<accession>A0A9X9QF15</accession>
<name>A0A9X9QF15_BLUGR</name>
<feature type="chain" id="PRO_5040769120" evidence="1">
    <location>
        <begin position="22"/>
        <end position="113"/>
    </location>
</feature>
<sequence>MKEFGFLSFVSLLFHLMPVLAIEDYQCGDLRVEGTVVAEQVKEQYSMTLQRPGAGRFSRDKHFGYAYFLIKSSEPDSPTFRVRVSFGFGKSILGVEYEVDDIYYACRPGPSVR</sequence>
<evidence type="ECO:0000256" key="1">
    <source>
        <dbReference type="SAM" id="SignalP"/>
    </source>
</evidence>
<reference evidence="2 3" key="1">
    <citation type="submission" date="2018-08" db="EMBL/GenBank/DDBJ databases">
        <authorList>
            <person name="Muller C M."/>
        </authorList>
    </citation>
    <scope>NUCLEOTIDE SEQUENCE [LARGE SCALE GENOMIC DNA]</scope>
</reference>
<proteinExistence type="predicted"/>
<keyword evidence="1" id="KW-0732">Signal</keyword>
<dbReference type="AlphaFoldDB" id="A0A9X9QF15"/>
<gene>
    <name evidence="2" type="ORF">BGT96224V316_LOCUS6243</name>
</gene>